<dbReference type="InterPro" id="IPR005103">
    <property type="entry name" value="AA9_LPMO"/>
</dbReference>
<comment type="subcellular location">
    <subcellularLocation>
        <location evidence="2">Secreted</location>
    </subcellularLocation>
</comment>
<reference evidence="7" key="1">
    <citation type="journal article" date="2020" name="Stud. Mycol.">
        <title>101 Dothideomycetes genomes: a test case for predicting lifestyles and emergence of pathogens.</title>
        <authorList>
            <person name="Haridas S."/>
            <person name="Albert R."/>
            <person name="Binder M."/>
            <person name="Bloem J."/>
            <person name="Labutti K."/>
            <person name="Salamov A."/>
            <person name="Andreopoulos B."/>
            <person name="Baker S."/>
            <person name="Barry K."/>
            <person name="Bills G."/>
            <person name="Bluhm B."/>
            <person name="Cannon C."/>
            <person name="Castanera R."/>
            <person name="Culley D."/>
            <person name="Daum C."/>
            <person name="Ezra D."/>
            <person name="Gonzalez J."/>
            <person name="Henrissat B."/>
            <person name="Kuo A."/>
            <person name="Liang C."/>
            <person name="Lipzen A."/>
            <person name="Lutzoni F."/>
            <person name="Magnuson J."/>
            <person name="Mondo S."/>
            <person name="Nolan M."/>
            <person name="Ohm R."/>
            <person name="Pangilinan J."/>
            <person name="Park H.-J."/>
            <person name="Ramirez L."/>
            <person name="Alfaro M."/>
            <person name="Sun H."/>
            <person name="Tritt A."/>
            <person name="Yoshinaga Y."/>
            <person name="Zwiers L.-H."/>
            <person name="Turgeon B."/>
            <person name="Goodwin S."/>
            <person name="Spatafora J."/>
            <person name="Crous P."/>
            <person name="Grigoriev I."/>
        </authorList>
    </citation>
    <scope>NUCLEOTIDE SEQUENCE</scope>
    <source>
        <strain evidence="7">CBS 161.51</strain>
    </source>
</reference>
<dbReference type="CDD" id="cd21175">
    <property type="entry name" value="LPMO_AA9"/>
    <property type="match status" value="1"/>
</dbReference>
<keyword evidence="5" id="KW-0732">Signal</keyword>
<feature type="chain" id="PRO_5025521083" description="Auxiliary Activity family 9 catalytic domain-containing protein" evidence="5">
    <location>
        <begin position="21"/>
        <end position="287"/>
    </location>
</feature>
<evidence type="ECO:0000256" key="5">
    <source>
        <dbReference type="SAM" id="SignalP"/>
    </source>
</evidence>
<evidence type="ECO:0000256" key="4">
    <source>
        <dbReference type="ARBA" id="ARBA00023157"/>
    </source>
</evidence>
<keyword evidence="8" id="KW-1185">Reference proteome</keyword>
<name>A0A6A5T5K2_9PLEO</name>
<evidence type="ECO:0000313" key="7">
    <source>
        <dbReference type="EMBL" id="KAF1947152.1"/>
    </source>
</evidence>
<feature type="signal peptide" evidence="5">
    <location>
        <begin position="1"/>
        <end position="20"/>
    </location>
</feature>
<dbReference type="AlphaFoldDB" id="A0A6A5T5K2"/>
<dbReference type="OrthoDB" id="4849160at2759"/>
<dbReference type="Pfam" id="PF03443">
    <property type="entry name" value="AA9"/>
    <property type="match status" value="1"/>
</dbReference>
<dbReference type="EMBL" id="ML976000">
    <property type="protein sequence ID" value="KAF1947152.1"/>
    <property type="molecule type" value="Genomic_DNA"/>
</dbReference>
<sequence length="287" mass="31412">MSKIFQTGALLAALISSVAGHTSVEKFEAGGKTYDGFRQASKQDPGNQSPAWWTNQGWGYQPVYGSKLSHPDIIAHIDASPSPYTAEAPAGSKVTFHWHHEGSCGGDEQGWDCSHHGWTATYLAPCNGDCKDVEKTDLLFFKIHQNALDDYRQGRYSQGAPQEQTGYWGTDAIFYDNNNAQSVTIPKDIPSGNYVLRTEVVSIHNNGDVSQRQFWPQAFNIHVSNGDDSAAVPAGKKGTELYKASDALLQWNLYWHDAGKVIKNAPGPALASVASIQVRSHPRDFST</sequence>
<evidence type="ECO:0000256" key="3">
    <source>
        <dbReference type="ARBA" id="ARBA00022525"/>
    </source>
</evidence>
<dbReference type="Proteomes" id="UP000800038">
    <property type="component" value="Unassembled WGS sequence"/>
</dbReference>
<dbReference type="Gene3D" id="2.70.50.70">
    <property type="match status" value="1"/>
</dbReference>
<dbReference type="InterPro" id="IPR049892">
    <property type="entry name" value="AA9"/>
</dbReference>
<accession>A0A6A5T5K2</accession>
<comment type="cofactor">
    <cofactor evidence="1">
        <name>Cu(2+)</name>
        <dbReference type="ChEBI" id="CHEBI:29036"/>
    </cofactor>
</comment>
<organism evidence="7 8">
    <name type="scientific">Clathrospora elynae</name>
    <dbReference type="NCBI Taxonomy" id="706981"/>
    <lineage>
        <taxon>Eukaryota</taxon>
        <taxon>Fungi</taxon>
        <taxon>Dikarya</taxon>
        <taxon>Ascomycota</taxon>
        <taxon>Pezizomycotina</taxon>
        <taxon>Dothideomycetes</taxon>
        <taxon>Pleosporomycetidae</taxon>
        <taxon>Pleosporales</taxon>
        <taxon>Diademaceae</taxon>
        <taxon>Clathrospora</taxon>
    </lineage>
</organism>
<evidence type="ECO:0000256" key="1">
    <source>
        <dbReference type="ARBA" id="ARBA00001973"/>
    </source>
</evidence>
<dbReference type="PANTHER" id="PTHR33353:SF34">
    <property type="entry name" value="ENDO-BETA-1,4-GLUCANASE D"/>
    <property type="match status" value="1"/>
</dbReference>
<evidence type="ECO:0000313" key="8">
    <source>
        <dbReference type="Proteomes" id="UP000800038"/>
    </source>
</evidence>
<keyword evidence="4" id="KW-1015">Disulfide bond</keyword>
<feature type="domain" description="Auxiliary Activity family 9 catalytic" evidence="6">
    <location>
        <begin position="21"/>
        <end position="255"/>
    </location>
</feature>
<evidence type="ECO:0000259" key="6">
    <source>
        <dbReference type="Pfam" id="PF03443"/>
    </source>
</evidence>
<proteinExistence type="predicted"/>
<dbReference type="PANTHER" id="PTHR33353">
    <property type="entry name" value="PUTATIVE (AFU_ORTHOLOGUE AFUA_1G12560)-RELATED"/>
    <property type="match status" value="1"/>
</dbReference>
<protein>
    <recommendedName>
        <fullName evidence="6">Auxiliary Activity family 9 catalytic domain-containing protein</fullName>
    </recommendedName>
</protein>
<gene>
    <name evidence="7" type="ORF">EJ02DRAFT_393065</name>
</gene>
<dbReference type="GO" id="GO:0005576">
    <property type="term" value="C:extracellular region"/>
    <property type="evidence" value="ECO:0007669"/>
    <property type="project" value="UniProtKB-SubCell"/>
</dbReference>
<keyword evidence="3" id="KW-0964">Secreted</keyword>
<evidence type="ECO:0000256" key="2">
    <source>
        <dbReference type="ARBA" id="ARBA00004613"/>
    </source>
</evidence>